<keyword evidence="6" id="KW-0677">Repeat</keyword>
<dbReference type="GO" id="GO:0046872">
    <property type="term" value="F:metal ion binding"/>
    <property type="evidence" value="ECO:0007669"/>
    <property type="project" value="UniProtKB-KW"/>
</dbReference>
<name>K0KMT5_WICCF</name>
<dbReference type="Gene3D" id="3.40.50.10190">
    <property type="entry name" value="BRCT domain"/>
    <property type="match status" value="2"/>
</dbReference>
<dbReference type="InterPro" id="IPR012308">
    <property type="entry name" value="DNA_ligase_ATP-dep_N"/>
</dbReference>
<evidence type="ECO:0000259" key="18">
    <source>
        <dbReference type="PROSITE" id="PS50172"/>
    </source>
</evidence>
<dbReference type="SUPFAM" id="SSF50249">
    <property type="entry name" value="Nucleic acid-binding proteins"/>
    <property type="match status" value="1"/>
</dbReference>
<organism evidence="19 20">
    <name type="scientific">Wickerhamomyces ciferrii (strain ATCC 14091 / BCRC 22168 / CBS 111 / JCM 3599 / NBRC 0793 / NRRL Y-1031 F-60-10)</name>
    <name type="common">Yeast</name>
    <name type="synonym">Pichia ciferrii</name>
    <dbReference type="NCBI Taxonomy" id="1206466"/>
    <lineage>
        <taxon>Eukaryota</taxon>
        <taxon>Fungi</taxon>
        <taxon>Dikarya</taxon>
        <taxon>Ascomycota</taxon>
        <taxon>Saccharomycotina</taxon>
        <taxon>Saccharomycetes</taxon>
        <taxon>Phaffomycetales</taxon>
        <taxon>Wickerhamomycetaceae</taxon>
        <taxon>Wickerhamomyces</taxon>
    </lineage>
</organism>
<dbReference type="InParanoid" id="K0KMT5"/>
<evidence type="ECO:0000313" key="19">
    <source>
        <dbReference type="EMBL" id="CCH43527.1"/>
    </source>
</evidence>
<dbReference type="AlphaFoldDB" id="K0KMT5"/>
<evidence type="ECO:0000256" key="8">
    <source>
        <dbReference type="ARBA" id="ARBA00022763"/>
    </source>
</evidence>
<dbReference type="InterPro" id="IPR036599">
    <property type="entry name" value="DNA_ligase_N_sf"/>
</dbReference>
<evidence type="ECO:0000256" key="4">
    <source>
        <dbReference type="ARBA" id="ARBA00022598"/>
    </source>
</evidence>
<dbReference type="EC" id="6.5.1.1" evidence="15"/>
<proteinExistence type="inferred from homology"/>
<comment type="caution">
    <text evidence="19">The sequence shown here is derived from an EMBL/GenBank/DDBJ whole genome shotgun (WGS) entry which is preliminary data.</text>
</comment>
<evidence type="ECO:0000256" key="16">
    <source>
        <dbReference type="RuleBase" id="RU004196"/>
    </source>
</evidence>
<feature type="domain" description="BRCT" evidence="18">
    <location>
        <begin position="836"/>
        <end position="945"/>
    </location>
</feature>
<dbReference type="Pfam" id="PF04675">
    <property type="entry name" value="DNA_ligase_A_N"/>
    <property type="match status" value="1"/>
</dbReference>
<evidence type="ECO:0000313" key="20">
    <source>
        <dbReference type="Proteomes" id="UP000009328"/>
    </source>
</evidence>
<dbReference type="PROSITE" id="PS00333">
    <property type="entry name" value="DNA_LIGASE_A2"/>
    <property type="match status" value="1"/>
</dbReference>
<keyword evidence="8 15" id="KW-0227">DNA damage</keyword>
<dbReference type="GO" id="GO:0006303">
    <property type="term" value="P:double-strand break repair via nonhomologous end joining"/>
    <property type="evidence" value="ECO:0007669"/>
    <property type="project" value="TreeGrafter"/>
</dbReference>
<dbReference type="PROSITE" id="PS00697">
    <property type="entry name" value="DNA_LIGASE_A1"/>
    <property type="match status" value="1"/>
</dbReference>
<comment type="cofactor">
    <cofactor evidence="1">
        <name>Mg(2+)</name>
        <dbReference type="ChEBI" id="CHEBI:18420"/>
    </cofactor>
</comment>
<dbReference type="GO" id="GO:0006310">
    <property type="term" value="P:DNA recombination"/>
    <property type="evidence" value="ECO:0007669"/>
    <property type="project" value="UniProtKB-KW"/>
</dbReference>
<dbReference type="GO" id="GO:0003677">
    <property type="term" value="F:DNA binding"/>
    <property type="evidence" value="ECO:0007669"/>
    <property type="project" value="InterPro"/>
</dbReference>
<feature type="domain" description="BRCT" evidence="18">
    <location>
        <begin position="687"/>
        <end position="783"/>
    </location>
</feature>
<comment type="subcellular location">
    <subcellularLocation>
        <location evidence="2">Nucleus</location>
    </subcellularLocation>
</comment>
<dbReference type="CDD" id="cd07903">
    <property type="entry name" value="Adenylation_DNA_ligase_IV"/>
    <property type="match status" value="1"/>
</dbReference>
<dbReference type="SUPFAM" id="SSF52113">
    <property type="entry name" value="BRCT domain"/>
    <property type="match status" value="1"/>
</dbReference>
<keyword evidence="10" id="KW-0460">Magnesium</keyword>
<comment type="catalytic activity">
    <reaction evidence="14 15">
        <text>ATP + (deoxyribonucleotide)n-3'-hydroxyl + 5'-phospho-(deoxyribonucleotide)m = (deoxyribonucleotide)n+m + AMP + diphosphate.</text>
        <dbReference type="EC" id="6.5.1.1"/>
    </reaction>
</comment>
<dbReference type="Proteomes" id="UP000009328">
    <property type="component" value="Unassembled WGS sequence"/>
</dbReference>
<reference evidence="19 20" key="1">
    <citation type="journal article" date="2012" name="Eukaryot. Cell">
        <title>Draft genome sequence of Wickerhamomyces ciferrii NRRL Y-1031 F-60-10.</title>
        <authorList>
            <person name="Schneider J."/>
            <person name="Andrea H."/>
            <person name="Blom J."/>
            <person name="Jaenicke S."/>
            <person name="Ruckert C."/>
            <person name="Schorsch C."/>
            <person name="Szczepanowski R."/>
            <person name="Farwick M."/>
            <person name="Goesmann A."/>
            <person name="Puhler A."/>
            <person name="Schaffer S."/>
            <person name="Tauch A."/>
            <person name="Kohler T."/>
            <person name="Brinkrolf K."/>
        </authorList>
    </citation>
    <scope>NUCLEOTIDE SEQUENCE [LARGE SCALE GENOMIC DNA]</scope>
    <source>
        <strain evidence="20">ATCC 14091 / BCRC 22168 / CBS 111 / JCM 3599 / NBRC 0793 / NRRL Y-1031 F-60-10</strain>
    </source>
</reference>
<dbReference type="NCBIfam" id="TIGR00574">
    <property type="entry name" value="dnl1"/>
    <property type="match status" value="1"/>
</dbReference>
<evidence type="ECO:0000256" key="2">
    <source>
        <dbReference type="ARBA" id="ARBA00004123"/>
    </source>
</evidence>
<evidence type="ECO:0000256" key="6">
    <source>
        <dbReference type="ARBA" id="ARBA00022737"/>
    </source>
</evidence>
<dbReference type="GO" id="GO:0003910">
    <property type="term" value="F:DNA ligase (ATP) activity"/>
    <property type="evidence" value="ECO:0007669"/>
    <property type="project" value="UniProtKB-EC"/>
</dbReference>
<evidence type="ECO:0000256" key="12">
    <source>
        <dbReference type="ARBA" id="ARBA00023204"/>
    </source>
</evidence>
<keyword evidence="7 15" id="KW-0547">Nucleotide-binding</keyword>
<gene>
    <name evidence="19" type="primary">LIG4</name>
    <name evidence="19" type="ORF">BN7_3078</name>
</gene>
<dbReference type="InterPro" id="IPR044125">
    <property type="entry name" value="Adenylation_DNA_ligase_IV"/>
</dbReference>
<dbReference type="InterPro" id="IPR000977">
    <property type="entry name" value="DNA_ligase_ATP-dep"/>
</dbReference>
<dbReference type="Pfam" id="PF16589">
    <property type="entry name" value="BRCT_2"/>
    <property type="match status" value="1"/>
</dbReference>
<dbReference type="PANTHER" id="PTHR45997:SF1">
    <property type="entry name" value="DNA LIGASE 4"/>
    <property type="match status" value="1"/>
</dbReference>
<evidence type="ECO:0000256" key="10">
    <source>
        <dbReference type="ARBA" id="ARBA00022842"/>
    </source>
</evidence>
<dbReference type="CDD" id="cd07968">
    <property type="entry name" value="OBF_DNA_ligase_IV"/>
    <property type="match status" value="1"/>
</dbReference>
<keyword evidence="13" id="KW-0539">Nucleus</keyword>
<comment type="similarity">
    <text evidence="3 16">Belongs to the ATP-dependent DNA ligase family.</text>
</comment>
<keyword evidence="4 15" id="KW-0436">Ligase</keyword>
<dbReference type="InterPro" id="IPR012340">
    <property type="entry name" value="NA-bd_OB-fold"/>
</dbReference>
<evidence type="ECO:0000256" key="7">
    <source>
        <dbReference type="ARBA" id="ARBA00022741"/>
    </source>
</evidence>
<keyword evidence="9 15" id="KW-0067">ATP-binding</keyword>
<keyword evidence="20" id="KW-1185">Reference proteome</keyword>
<evidence type="ECO:0000256" key="11">
    <source>
        <dbReference type="ARBA" id="ARBA00023172"/>
    </source>
</evidence>
<dbReference type="GO" id="GO:0032807">
    <property type="term" value="C:DNA ligase IV complex"/>
    <property type="evidence" value="ECO:0007669"/>
    <property type="project" value="TreeGrafter"/>
</dbReference>
<sequence length="950" mass="111063">MSEPEVKIKEENERIPAAFELTKYVDDDVKDEQAPKNFGGPLPTFKWLCENLFDKLDKTINHTNYYSAGGATVTDQKQRIVEHFFREWRSTVGPNIYPALCLILPHKDRTRIYNIKDQVLGRRILEILKIPKNSETTSKIMNWKRSRSAKAARMSDICIEVIQARRTDKKGGELSIGDVNDILDEMSKDEFKKEQQNKMLIELLDKMCFLELRYFFDILLKKNVVKNMENRILNTWHPDAQQYLSVVTSLKTVAYKLYDPNERLNKTDLSINLSKPFAPQLALKPNLSYSRVVQKLENDFFIEEKMDGERIQMHYDNYGKTINYWSRRATDYTYLYGQDLENGCISPHLKFVDAVQSCVLDGEMITYDPQRNAILPFGVLKGSALHELQRLESGDENKLYARPLFMVFDLLYLNGRSLANKALEERKKFLRKILNESPQFVEIIEAKRASTEDDIKLALTNAVEKGSEGVVLKQIKSHYQIDKRTDQWVKIKPEYLEEFGENVDLVVIGREKSKKDMFFCGLRVSDDDLDDDLKCKFWSFCRVANGFDKNEYREIERITQGKWKDINKEKPPASLIEFGKRVPPEWIDPKDSFVIEVKARSIDRSISKNYKTSTTLYNAYNRKIRDDKDWRTASTLDDYKHIKDSRTSVKSTEQKLVSKKKRLIRKRHRESQDEEIWNDDDFNKMSKSSEIFEGLTFMVLSDVFYKNNRITLDELSSIIHVNGGKVTKNETTIQDWSSLRIISDKFTIQASALKKKGFDILKSSWLFKCVEIKQNIQVEPKYCFKVNGELELKSNKRVDSFGDSYKIPITEDELKKLFLELNENDFNDVDIDEQLNEVLLFNDLKIYLVNIEESKHQFIHTQLLLRLQLFGAELVEDLKDSQLIIFPNYPEYELMNLKVKEIRRQLSEGLKFSDKSVTTIRLVNQDWVNASINQNIQVDAKDFPVISERS</sequence>
<dbReference type="GO" id="GO:0071897">
    <property type="term" value="P:DNA biosynthetic process"/>
    <property type="evidence" value="ECO:0007669"/>
    <property type="project" value="InterPro"/>
</dbReference>
<evidence type="ECO:0000256" key="14">
    <source>
        <dbReference type="ARBA" id="ARBA00034003"/>
    </source>
</evidence>
<dbReference type="PROSITE" id="PS50160">
    <property type="entry name" value="DNA_LIGASE_A3"/>
    <property type="match status" value="1"/>
</dbReference>
<dbReference type="PANTHER" id="PTHR45997">
    <property type="entry name" value="DNA LIGASE 4"/>
    <property type="match status" value="1"/>
</dbReference>
<dbReference type="HOGENOM" id="CLU_004844_1_1_1"/>
<evidence type="ECO:0000256" key="15">
    <source>
        <dbReference type="RuleBase" id="RU000617"/>
    </source>
</evidence>
<dbReference type="InterPro" id="IPR029710">
    <property type="entry name" value="LIG4"/>
</dbReference>
<dbReference type="Gene3D" id="2.40.50.140">
    <property type="entry name" value="Nucleic acid-binding proteins"/>
    <property type="match status" value="1"/>
</dbReference>
<dbReference type="InterPro" id="IPR012310">
    <property type="entry name" value="DNA_ligase_ATP-dep_cent"/>
</dbReference>
<evidence type="ECO:0000256" key="1">
    <source>
        <dbReference type="ARBA" id="ARBA00001946"/>
    </source>
</evidence>
<dbReference type="PROSITE" id="PS50172">
    <property type="entry name" value="BRCT"/>
    <property type="match status" value="2"/>
</dbReference>
<accession>K0KMT5</accession>
<dbReference type="GO" id="GO:0005524">
    <property type="term" value="F:ATP binding"/>
    <property type="evidence" value="ECO:0007669"/>
    <property type="project" value="UniProtKB-KW"/>
</dbReference>
<keyword evidence="11 15" id="KW-0233">DNA recombination</keyword>
<dbReference type="Gene3D" id="1.10.3260.10">
    <property type="entry name" value="DNA ligase, ATP-dependent, N-terminal domain"/>
    <property type="match status" value="1"/>
</dbReference>
<dbReference type="SUPFAM" id="SSF56091">
    <property type="entry name" value="DNA ligase/mRNA capping enzyme, catalytic domain"/>
    <property type="match status" value="1"/>
</dbReference>
<evidence type="ECO:0000256" key="5">
    <source>
        <dbReference type="ARBA" id="ARBA00022723"/>
    </source>
</evidence>
<dbReference type="Pfam" id="PF01068">
    <property type="entry name" value="DNA_ligase_A_M"/>
    <property type="match status" value="1"/>
</dbReference>
<dbReference type="InterPro" id="IPR016059">
    <property type="entry name" value="DNA_ligase_ATP-dep_CS"/>
</dbReference>
<keyword evidence="5" id="KW-0479">Metal-binding</keyword>
<feature type="domain" description="ATP-dependent DNA ligase family profile" evidence="17">
    <location>
        <begin position="396"/>
        <end position="524"/>
    </location>
</feature>
<dbReference type="InterPro" id="IPR001357">
    <property type="entry name" value="BRCT_dom"/>
</dbReference>
<keyword evidence="12 15" id="KW-0234">DNA repair</keyword>
<dbReference type="GO" id="GO:0006297">
    <property type="term" value="P:nucleotide-excision repair, DNA gap filling"/>
    <property type="evidence" value="ECO:0007669"/>
    <property type="project" value="TreeGrafter"/>
</dbReference>
<evidence type="ECO:0000256" key="9">
    <source>
        <dbReference type="ARBA" id="ARBA00022840"/>
    </source>
</evidence>
<evidence type="ECO:0000256" key="13">
    <source>
        <dbReference type="ARBA" id="ARBA00023242"/>
    </source>
</evidence>
<dbReference type="EMBL" id="CAIF01000082">
    <property type="protein sequence ID" value="CCH43527.1"/>
    <property type="molecule type" value="Genomic_DNA"/>
</dbReference>
<protein>
    <recommendedName>
        <fullName evidence="15">DNA ligase</fullName>
        <ecNumber evidence="15">6.5.1.1</ecNumber>
    </recommendedName>
</protein>
<dbReference type="Gene3D" id="3.30.470.30">
    <property type="entry name" value="DNA ligase/mRNA capping enzyme"/>
    <property type="match status" value="1"/>
</dbReference>
<dbReference type="STRING" id="1206466.K0KMT5"/>
<dbReference type="eggNOG" id="KOG0966">
    <property type="taxonomic scope" value="Eukaryota"/>
</dbReference>
<dbReference type="InterPro" id="IPR036420">
    <property type="entry name" value="BRCT_dom_sf"/>
</dbReference>
<evidence type="ECO:0000256" key="3">
    <source>
        <dbReference type="ARBA" id="ARBA00007572"/>
    </source>
</evidence>
<evidence type="ECO:0000259" key="17">
    <source>
        <dbReference type="PROSITE" id="PS50160"/>
    </source>
</evidence>
<dbReference type="FunCoup" id="K0KMT5">
    <property type="interactions" value="588"/>
</dbReference>